<dbReference type="CDD" id="cd06582">
    <property type="entry name" value="TM_PBP1_LivH_like"/>
    <property type="match status" value="1"/>
</dbReference>
<evidence type="ECO:0000256" key="2">
    <source>
        <dbReference type="ARBA" id="ARBA00022448"/>
    </source>
</evidence>
<feature type="transmembrane region" description="Helical" evidence="10">
    <location>
        <begin position="163"/>
        <end position="186"/>
    </location>
</feature>
<organism evidence="11 12">
    <name type="scientific">Martelella alba</name>
    <dbReference type="NCBI Taxonomy" id="2590451"/>
    <lineage>
        <taxon>Bacteria</taxon>
        <taxon>Pseudomonadati</taxon>
        <taxon>Pseudomonadota</taxon>
        <taxon>Alphaproteobacteria</taxon>
        <taxon>Hyphomicrobiales</taxon>
        <taxon>Aurantimonadaceae</taxon>
        <taxon>Martelella</taxon>
    </lineage>
</organism>
<dbReference type="GO" id="GO:0015192">
    <property type="term" value="F:L-phenylalanine transmembrane transporter activity"/>
    <property type="evidence" value="ECO:0007669"/>
    <property type="project" value="TreeGrafter"/>
</dbReference>
<sequence>MVTDLKKDALAAATGSQRFLSPAAAPADQGFAVLQVLVNSIVYASEIAVIAVGVSLCYSILRFANFAHIQLAVVGGYLCHAFSTLAHFPLPLAIFASAIATGFIAILIDMLVFSRIRDISPEGKMIVSWGVALFIRSMVAAIWGGSAQTFNVDTKVIVWHKTVFTSLDFTIVAATIVLMVALHAYLYRTRIGSALRALASNWELAVTRGIPGEKLIRLMWFLAGALAAIGGSLMAMQTRLQPSLDLLILLPVFAAVTIGGMSNVFGAVLGAIVLSFAQNFLIWFDFGSLFGGSPWHIPTQFRDYVAVLALVIMLLFRSGSKSTATR</sequence>
<evidence type="ECO:0000313" key="11">
    <source>
        <dbReference type="EMBL" id="TPW32254.1"/>
    </source>
</evidence>
<dbReference type="PANTHER" id="PTHR11795:SF371">
    <property type="entry name" value="HIGH-AFFINITY BRANCHED-CHAIN AMINO ACID TRANSPORT SYSTEM PERMEASE PROTEIN LIVH"/>
    <property type="match status" value="1"/>
</dbReference>
<keyword evidence="12" id="KW-1185">Reference proteome</keyword>
<evidence type="ECO:0000256" key="10">
    <source>
        <dbReference type="SAM" id="Phobius"/>
    </source>
</evidence>
<evidence type="ECO:0000256" key="6">
    <source>
        <dbReference type="ARBA" id="ARBA00022970"/>
    </source>
</evidence>
<keyword evidence="7 10" id="KW-1133">Transmembrane helix</keyword>
<dbReference type="GO" id="GO:0015188">
    <property type="term" value="F:L-isoleucine transmembrane transporter activity"/>
    <property type="evidence" value="ECO:0007669"/>
    <property type="project" value="TreeGrafter"/>
</dbReference>
<dbReference type="OrthoDB" id="9807115at2"/>
<feature type="transmembrane region" description="Helical" evidence="10">
    <location>
        <begin position="92"/>
        <end position="113"/>
    </location>
</feature>
<dbReference type="GO" id="GO:0042941">
    <property type="term" value="P:D-alanine transmembrane transport"/>
    <property type="evidence" value="ECO:0007669"/>
    <property type="project" value="TreeGrafter"/>
</dbReference>
<comment type="subcellular location">
    <subcellularLocation>
        <location evidence="1">Cell membrane</location>
        <topology evidence="1">Multi-pass membrane protein</topology>
    </subcellularLocation>
</comment>
<keyword evidence="2" id="KW-0813">Transport</keyword>
<dbReference type="AlphaFoldDB" id="A0A506UGA7"/>
<dbReference type="Pfam" id="PF02653">
    <property type="entry name" value="BPD_transp_2"/>
    <property type="match status" value="1"/>
</dbReference>
<reference evidence="11 12" key="1">
    <citation type="submission" date="2019-06" db="EMBL/GenBank/DDBJ databases">
        <authorList>
            <person name="Li M."/>
        </authorList>
    </citation>
    <scope>NUCLEOTIDE SEQUENCE [LARGE SCALE GENOMIC DNA]</scope>
    <source>
        <strain evidence="11 12">BGMRC2036</strain>
    </source>
</reference>
<feature type="transmembrane region" description="Helical" evidence="10">
    <location>
        <begin position="125"/>
        <end position="143"/>
    </location>
</feature>
<dbReference type="InterPro" id="IPR052157">
    <property type="entry name" value="BCAA_transport_permease"/>
</dbReference>
<keyword evidence="5 10" id="KW-0812">Transmembrane</keyword>
<evidence type="ECO:0000256" key="8">
    <source>
        <dbReference type="ARBA" id="ARBA00023136"/>
    </source>
</evidence>
<dbReference type="EMBL" id="VHLG01000002">
    <property type="protein sequence ID" value="TPW32254.1"/>
    <property type="molecule type" value="Genomic_DNA"/>
</dbReference>
<protein>
    <submittedName>
        <fullName evidence="11">Branched-chain amino acid ABC transporter permease</fullName>
    </submittedName>
</protein>
<dbReference type="GO" id="GO:0015190">
    <property type="term" value="F:L-leucine transmembrane transporter activity"/>
    <property type="evidence" value="ECO:0007669"/>
    <property type="project" value="TreeGrafter"/>
</dbReference>
<keyword evidence="4" id="KW-0997">Cell inner membrane</keyword>
<comment type="similarity">
    <text evidence="9">Belongs to the binding-protein-dependent transport system permease family. LivHM subfamily.</text>
</comment>
<dbReference type="PANTHER" id="PTHR11795">
    <property type="entry name" value="BRANCHED-CHAIN AMINO ACID TRANSPORT SYSTEM PERMEASE PROTEIN LIVH"/>
    <property type="match status" value="1"/>
</dbReference>
<evidence type="ECO:0000256" key="7">
    <source>
        <dbReference type="ARBA" id="ARBA00022989"/>
    </source>
</evidence>
<dbReference type="GO" id="GO:1903806">
    <property type="term" value="P:L-isoleucine import across plasma membrane"/>
    <property type="evidence" value="ECO:0007669"/>
    <property type="project" value="TreeGrafter"/>
</dbReference>
<dbReference type="InterPro" id="IPR001851">
    <property type="entry name" value="ABC_transp_permease"/>
</dbReference>
<keyword evidence="8 10" id="KW-0472">Membrane</keyword>
<dbReference type="GO" id="GO:0005304">
    <property type="term" value="F:L-valine transmembrane transporter activity"/>
    <property type="evidence" value="ECO:0007669"/>
    <property type="project" value="TreeGrafter"/>
</dbReference>
<accession>A0A506UGA7</accession>
<feature type="transmembrane region" description="Helical" evidence="10">
    <location>
        <begin position="41"/>
        <end position="61"/>
    </location>
</feature>
<evidence type="ECO:0000256" key="1">
    <source>
        <dbReference type="ARBA" id="ARBA00004651"/>
    </source>
</evidence>
<comment type="caution">
    <text evidence="11">The sequence shown here is derived from an EMBL/GenBank/DDBJ whole genome shotgun (WGS) entry which is preliminary data.</text>
</comment>
<evidence type="ECO:0000256" key="4">
    <source>
        <dbReference type="ARBA" id="ARBA00022519"/>
    </source>
</evidence>
<feature type="transmembrane region" description="Helical" evidence="10">
    <location>
        <begin position="248"/>
        <end position="273"/>
    </location>
</feature>
<keyword evidence="3" id="KW-1003">Cell membrane</keyword>
<evidence type="ECO:0000256" key="3">
    <source>
        <dbReference type="ARBA" id="ARBA00022475"/>
    </source>
</evidence>
<dbReference type="Proteomes" id="UP000318801">
    <property type="component" value="Unassembled WGS sequence"/>
</dbReference>
<evidence type="ECO:0000313" key="12">
    <source>
        <dbReference type="Proteomes" id="UP000318801"/>
    </source>
</evidence>
<proteinExistence type="inferred from homology"/>
<keyword evidence="6" id="KW-0029">Amino-acid transport</keyword>
<dbReference type="GO" id="GO:0005886">
    <property type="term" value="C:plasma membrane"/>
    <property type="evidence" value="ECO:0007669"/>
    <property type="project" value="UniProtKB-SubCell"/>
</dbReference>
<feature type="transmembrane region" description="Helical" evidence="10">
    <location>
        <begin position="218"/>
        <end position="236"/>
    </location>
</feature>
<gene>
    <name evidence="11" type="ORF">FJU08_04400</name>
</gene>
<name>A0A506UGA7_9HYPH</name>
<evidence type="ECO:0000256" key="5">
    <source>
        <dbReference type="ARBA" id="ARBA00022692"/>
    </source>
</evidence>
<dbReference type="GO" id="GO:0015808">
    <property type="term" value="P:L-alanine transport"/>
    <property type="evidence" value="ECO:0007669"/>
    <property type="project" value="TreeGrafter"/>
</dbReference>
<evidence type="ECO:0000256" key="9">
    <source>
        <dbReference type="ARBA" id="ARBA00037998"/>
    </source>
</evidence>
<feature type="transmembrane region" description="Helical" evidence="10">
    <location>
        <begin position="68"/>
        <end position="86"/>
    </location>
</feature>